<feature type="repeat" description="1" evidence="9">
    <location>
        <begin position="165"/>
        <end position="248"/>
    </location>
</feature>
<dbReference type="SUPFAM" id="SSF47954">
    <property type="entry name" value="Cyclin-like"/>
    <property type="match status" value="2"/>
</dbReference>
<name>A0A1I1KEU0_NATHA</name>
<keyword evidence="8 9" id="KW-0804">Transcription</keyword>
<accession>A0A1I1KEU0</accession>
<dbReference type="Pfam" id="PF08271">
    <property type="entry name" value="Zn_Ribbon_TF"/>
    <property type="match status" value="1"/>
</dbReference>
<dbReference type="SMART" id="SM00385">
    <property type="entry name" value="CYCLIN"/>
    <property type="match status" value="2"/>
</dbReference>
<evidence type="ECO:0000256" key="11">
    <source>
        <dbReference type="SAM" id="MobiDB-lite"/>
    </source>
</evidence>
<dbReference type="GO" id="GO:0070897">
    <property type="term" value="P:transcription preinitiation complex assembly"/>
    <property type="evidence" value="ECO:0007669"/>
    <property type="project" value="InterPro"/>
</dbReference>
<dbReference type="PRINTS" id="PR00685">
    <property type="entry name" value="TIFACTORIIB"/>
</dbReference>
<keyword evidence="5 10" id="KW-0863">Zinc-finger</keyword>
<evidence type="ECO:0000256" key="3">
    <source>
        <dbReference type="ARBA" id="ARBA00022723"/>
    </source>
</evidence>
<comment type="similarity">
    <text evidence="1 9">Belongs to the TFIIB family.</text>
</comment>
<proteinExistence type="inferred from homology"/>
<feature type="repeat" description="2" evidence="9">
    <location>
        <begin position="259"/>
        <end position="340"/>
    </location>
</feature>
<dbReference type="AlphaFoldDB" id="A0A1I1KEU0"/>
<evidence type="ECO:0000256" key="2">
    <source>
        <dbReference type="ARBA" id="ARBA00013932"/>
    </source>
</evidence>
<keyword evidence="13" id="KW-0648">Protein biosynthesis</keyword>
<evidence type="ECO:0000256" key="7">
    <source>
        <dbReference type="ARBA" id="ARBA00023015"/>
    </source>
</evidence>
<feature type="binding site" evidence="9">
    <location>
        <position position="75"/>
    </location>
    <ligand>
        <name>Zn(2+)</name>
        <dbReference type="ChEBI" id="CHEBI:29105"/>
    </ligand>
</feature>
<dbReference type="Gene3D" id="1.10.472.170">
    <property type="match status" value="1"/>
</dbReference>
<keyword evidence="7 9" id="KW-0805">Transcription regulation</keyword>
<keyword evidence="3 9" id="KW-0479">Metal-binding</keyword>
<dbReference type="GO" id="GO:0003743">
    <property type="term" value="F:translation initiation factor activity"/>
    <property type="evidence" value="ECO:0007669"/>
    <property type="project" value="UniProtKB-KW"/>
</dbReference>
<keyword evidence="4 9" id="KW-0677">Repeat</keyword>
<dbReference type="InterPro" id="IPR036915">
    <property type="entry name" value="Cyclin-like_sf"/>
</dbReference>
<evidence type="ECO:0000313" key="14">
    <source>
        <dbReference type="Proteomes" id="UP000199161"/>
    </source>
</evidence>
<dbReference type="PROSITE" id="PS00782">
    <property type="entry name" value="TFIIB"/>
    <property type="match status" value="1"/>
</dbReference>
<feature type="domain" description="TFIIB-type" evidence="12">
    <location>
        <begin position="50"/>
        <end position="80"/>
    </location>
</feature>
<organism evidence="13 14">
    <name type="scientific">Natronobacterium haloterrestre</name>
    <name type="common">Halobiforma haloterrestris</name>
    <dbReference type="NCBI Taxonomy" id="148448"/>
    <lineage>
        <taxon>Archaea</taxon>
        <taxon>Methanobacteriati</taxon>
        <taxon>Methanobacteriota</taxon>
        <taxon>Stenosarchaea group</taxon>
        <taxon>Halobacteria</taxon>
        <taxon>Halobacteriales</taxon>
        <taxon>Natrialbaceae</taxon>
        <taxon>Natronobacterium</taxon>
    </lineage>
</organism>
<dbReference type="Pfam" id="PF00382">
    <property type="entry name" value="TFIIB"/>
    <property type="match status" value="2"/>
</dbReference>
<dbReference type="InterPro" id="IPR000812">
    <property type="entry name" value="TFIIB"/>
</dbReference>
<dbReference type="InterPro" id="IPR023484">
    <property type="entry name" value="TFIIB_arc"/>
</dbReference>
<dbReference type="Gene3D" id="1.10.472.10">
    <property type="entry name" value="Cyclin-like"/>
    <property type="match status" value="1"/>
</dbReference>
<dbReference type="PROSITE" id="PS51134">
    <property type="entry name" value="ZF_TFIIB"/>
    <property type="match status" value="1"/>
</dbReference>
<feature type="binding site" evidence="9">
    <location>
        <position position="72"/>
    </location>
    <ligand>
        <name>Zn(2+)</name>
        <dbReference type="ChEBI" id="CHEBI:29105"/>
    </ligand>
</feature>
<dbReference type="HAMAP" id="MF_00383">
    <property type="entry name" value="TF2B_arch"/>
    <property type="match status" value="1"/>
</dbReference>
<dbReference type="PANTHER" id="PTHR11618">
    <property type="entry name" value="TRANSCRIPTION INITIATION FACTOR IIB-RELATED"/>
    <property type="match status" value="1"/>
</dbReference>
<evidence type="ECO:0000256" key="1">
    <source>
        <dbReference type="ARBA" id="ARBA00010857"/>
    </source>
</evidence>
<dbReference type="EMBL" id="FOKW01000011">
    <property type="protein sequence ID" value="SFC59327.1"/>
    <property type="molecule type" value="Genomic_DNA"/>
</dbReference>
<evidence type="ECO:0000259" key="12">
    <source>
        <dbReference type="PROSITE" id="PS51134"/>
    </source>
</evidence>
<feature type="binding site" evidence="9">
    <location>
        <position position="57"/>
    </location>
    <ligand>
        <name>Zn(2+)</name>
        <dbReference type="ChEBI" id="CHEBI:29105"/>
    </ligand>
</feature>
<protein>
    <recommendedName>
        <fullName evidence="2 9">Transcription initiation factor IIB</fullName>
        <shortName evidence="9">TFIIB</shortName>
    </recommendedName>
</protein>
<keyword evidence="14" id="KW-1185">Reference proteome</keyword>
<dbReference type="SUPFAM" id="SSF57783">
    <property type="entry name" value="Zinc beta-ribbon"/>
    <property type="match status" value="1"/>
</dbReference>
<comment type="function">
    <text evidence="9">Stabilizes TBP binding to an archaeal box-A promoter. Also responsible for recruiting RNA polymerase II to the pre-initiation complex (DNA-TBP-TFIIB).</text>
</comment>
<evidence type="ECO:0000256" key="5">
    <source>
        <dbReference type="ARBA" id="ARBA00022771"/>
    </source>
</evidence>
<dbReference type="Proteomes" id="UP000199161">
    <property type="component" value="Unassembled WGS sequence"/>
</dbReference>
<gene>
    <name evidence="9" type="primary">tfb</name>
    <name evidence="13" type="ORF">SAMN05444422_11184</name>
</gene>
<feature type="binding site" evidence="9">
    <location>
        <position position="54"/>
    </location>
    <ligand>
        <name>Zn(2+)</name>
        <dbReference type="ChEBI" id="CHEBI:29105"/>
    </ligand>
</feature>
<sequence length="352" mass="39416">MGFRNQQQGENVPHIGVTTPWVSVNMSNVSVNSVETDRSKSTEQSRAQSERTVCPECSGRLRHDVSHGEHVCVECGLVVDADEIDHGPEWRSFDDEGDARTRVGAPITERRHDKGLSTTIGWEDRDAYGNDLSASKRTRLRRLRTWNERFTSKDARERNLKHAFGELERMASALGLPDPCRETAAVIYRRAVEEDLLPGRSIEAMATASLYAAARQHGTPRTFVAFDSVSRVDDQPVKRAYRYLSGELDLEIAPPDPEQYLRPFASDLGVTDETERLAREILEAAKAAELHIGKSPAGIAAAAIYAAGRLTNDRVTQETIDETTGVSKFTIRNRYQELLEAYGIYEETEHNR</sequence>
<dbReference type="InterPro" id="IPR013763">
    <property type="entry name" value="Cyclin-like_dom"/>
</dbReference>
<dbReference type="GO" id="GO:0097550">
    <property type="term" value="C:transcription preinitiation complex"/>
    <property type="evidence" value="ECO:0007669"/>
    <property type="project" value="TreeGrafter"/>
</dbReference>
<dbReference type="InterPro" id="IPR023486">
    <property type="entry name" value="TFIIB_CS"/>
</dbReference>
<evidence type="ECO:0000313" key="13">
    <source>
        <dbReference type="EMBL" id="SFC59327.1"/>
    </source>
</evidence>
<dbReference type="FunFam" id="1.10.472.170:FF:000001">
    <property type="entry name" value="Transcription initiation factor IIB"/>
    <property type="match status" value="1"/>
</dbReference>
<evidence type="ECO:0000256" key="8">
    <source>
        <dbReference type="ARBA" id="ARBA00023163"/>
    </source>
</evidence>
<dbReference type="InterPro" id="IPR013150">
    <property type="entry name" value="TFIIB_cyclin"/>
</dbReference>
<evidence type="ECO:0000256" key="9">
    <source>
        <dbReference type="HAMAP-Rule" id="MF_00383"/>
    </source>
</evidence>
<keyword evidence="13" id="KW-0396">Initiation factor</keyword>
<dbReference type="GO" id="GO:0003700">
    <property type="term" value="F:DNA-binding transcription factor activity"/>
    <property type="evidence" value="ECO:0007669"/>
    <property type="project" value="UniProtKB-UniRule"/>
</dbReference>
<keyword evidence="6 9" id="KW-0862">Zinc</keyword>
<evidence type="ECO:0000256" key="10">
    <source>
        <dbReference type="PROSITE-ProRule" id="PRU00469"/>
    </source>
</evidence>
<evidence type="ECO:0000256" key="6">
    <source>
        <dbReference type="ARBA" id="ARBA00022833"/>
    </source>
</evidence>
<feature type="region of interest" description="Disordered" evidence="11">
    <location>
        <begin position="32"/>
        <end position="51"/>
    </location>
</feature>
<evidence type="ECO:0000256" key="4">
    <source>
        <dbReference type="ARBA" id="ARBA00022737"/>
    </source>
</evidence>
<reference evidence="14" key="1">
    <citation type="submission" date="2016-10" db="EMBL/GenBank/DDBJ databases">
        <authorList>
            <person name="Varghese N."/>
            <person name="Submissions S."/>
        </authorList>
    </citation>
    <scope>NUCLEOTIDE SEQUENCE [LARGE SCALE GENOMIC DNA]</scope>
    <source>
        <strain evidence="14">DSM 13078</strain>
    </source>
</reference>
<dbReference type="InterPro" id="IPR013137">
    <property type="entry name" value="Znf_TFIIB"/>
</dbReference>
<dbReference type="PANTHER" id="PTHR11618:SF13">
    <property type="entry name" value="TRANSCRIPTION INITIATION FACTOR IIB"/>
    <property type="match status" value="1"/>
</dbReference>
<dbReference type="GO" id="GO:0008270">
    <property type="term" value="F:zinc ion binding"/>
    <property type="evidence" value="ECO:0007669"/>
    <property type="project" value="UniProtKB-UniRule"/>
</dbReference>
<dbReference type="GO" id="GO:0017025">
    <property type="term" value="F:TBP-class protein binding"/>
    <property type="evidence" value="ECO:0007669"/>
    <property type="project" value="InterPro"/>
</dbReference>